<dbReference type="AlphaFoldDB" id="A0A672IIJ7"/>
<protein>
    <submittedName>
        <fullName evidence="2">Methyltransferase-like 26 B</fullName>
    </submittedName>
</protein>
<reference evidence="2" key="2">
    <citation type="submission" date="2025-08" db="UniProtKB">
        <authorList>
            <consortium name="Ensembl"/>
        </authorList>
    </citation>
    <scope>IDENTIFICATION</scope>
</reference>
<comment type="similarity">
    <text evidence="1">Belongs to the UPF0585 family.</text>
</comment>
<dbReference type="SUPFAM" id="SSF53335">
    <property type="entry name" value="S-adenosyl-L-methionine-dependent methyltransferases"/>
    <property type="match status" value="1"/>
</dbReference>
<dbReference type="InParanoid" id="A0A672IIJ7"/>
<accession>A0A672IIJ7</accession>
<gene>
    <name evidence="2" type="primary">zgc:103625</name>
</gene>
<sequence length="214" mass="24279">MLLSPQAERNWEELCLMLEDVLEEQSHRQLFGLELGSGTGQHVIRFAQRLPFVTWQPSDIKEESRESIKAYVAATHAKTVLPPVHLDASEPWEKWAGLSLSCCDVIVAINLLQYSSFKTAQGVFSGAGKILKQNGLLLTYGVYAMNGIIAPSCNEHLDEEIRKINPEWGLPDVDVLRQLAFSNGMRMERIIEMENYYRCLIFRKLEVKSHQGDS</sequence>
<dbReference type="Gene3D" id="3.40.50.150">
    <property type="entry name" value="Vaccinia Virus protein VP39"/>
    <property type="match status" value="1"/>
</dbReference>
<dbReference type="Ensembl" id="ENSSFAT00005043087.1">
    <property type="protein sequence ID" value="ENSSFAP00005041568.1"/>
    <property type="gene ID" value="ENSSFAG00005020653.1"/>
</dbReference>
<reference evidence="2" key="1">
    <citation type="submission" date="2019-06" db="EMBL/GenBank/DDBJ databases">
        <authorList>
            <consortium name="Wellcome Sanger Institute Data Sharing"/>
        </authorList>
    </citation>
    <scope>NUCLEOTIDE SEQUENCE [LARGE SCALE GENOMIC DNA]</scope>
</reference>
<organism evidence="2 3">
    <name type="scientific">Salarias fasciatus</name>
    <name type="common">Jewelled blenny</name>
    <name type="synonym">Blennius fasciatus</name>
    <dbReference type="NCBI Taxonomy" id="181472"/>
    <lineage>
        <taxon>Eukaryota</taxon>
        <taxon>Metazoa</taxon>
        <taxon>Chordata</taxon>
        <taxon>Craniata</taxon>
        <taxon>Vertebrata</taxon>
        <taxon>Euteleostomi</taxon>
        <taxon>Actinopterygii</taxon>
        <taxon>Neopterygii</taxon>
        <taxon>Teleostei</taxon>
        <taxon>Neoteleostei</taxon>
        <taxon>Acanthomorphata</taxon>
        <taxon>Ovalentaria</taxon>
        <taxon>Blenniimorphae</taxon>
        <taxon>Blenniiformes</taxon>
        <taxon>Blennioidei</taxon>
        <taxon>Blenniidae</taxon>
        <taxon>Salariinae</taxon>
        <taxon>Salarias</taxon>
    </lineage>
</organism>
<evidence type="ECO:0000313" key="3">
    <source>
        <dbReference type="Proteomes" id="UP000472267"/>
    </source>
</evidence>
<dbReference type="InterPro" id="IPR029063">
    <property type="entry name" value="SAM-dependent_MTases_sf"/>
</dbReference>
<name>A0A672IIJ7_SALFA</name>
<dbReference type="OrthoDB" id="10258744at2759"/>
<dbReference type="PANTHER" id="PTHR20974">
    <property type="entry name" value="UPF0585 PROTEIN CG18661"/>
    <property type="match status" value="1"/>
</dbReference>
<dbReference type="Proteomes" id="UP000472267">
    <property type="component" value="Chromosome 4"/>
</dbReference>
<dbReference type="FunCoup" id="A0A672IIJ7">
    <property type="interactions" value="1"/>
</dbReference>
<evidence type="ECO:0000256" key="1">
    <source>
        <dbReference type="ARBA" id="ARBA00008308"/>
    </source>
</evidence>
<dbReference type="OMA" id="DYYKCLI"/>
<evidence type="ECO:0000313" key="2">
    <source>
        <dbReference type="Ensembl" id="ENSSFAP00005041568.1"/>
    </source>
</evidence>
<dbReference type="InterPro" id="IPR010342">
    <property type="entry name" value="DUF938"/>
</dbReference>
<dbReference type="PANTHER" id="PTHR20974:SF1">
    <property type="entry name" value="METHYLTRANSFERASE-LIKE 26 B"/>
    <property type="match status" value="1"/>
</dbReference>
<keyword evidence="3" id="KW-1185">Reference proteome</keyword>
<reference evidence="2" key="3">
    <citation type="submission" date="2025-09" db="UniProtKB">
        <authorList>
            <consortium name="Ensembl"/>
        </authorList>
    </citation>
    <scope>IDENTIFICATION</scope>
</reference>
<dbReference type="Pfam" id="PF06080">
    <property type="entry name" value="DUF938"/>
    <property type="match status" value="1"/>
</dbReference>
<proteinExistence type="inferred from homology"/>